<keyword evidence="3" id="KW-1185">Reference proteome</keyword>
<sequence length="51" mass="5952">MIFVILSKSNHIVTNISNLVPLCNNIFLYNVVQGKLWKKTYTLLSHYPYPL</sequence>
<dbReference type="AlphaFoldDB" id="A0A2K1KA20"/>
<dbReference type="EnsemblPlants" id="Pp3c7_2350V3.1">
    <property type="protein sequence ID" value="PAC:32925661.CDS.1"/>
    <property type="gene ID" value="Pp3c7_2350"/>
</dbReference>
<accession>A0A2K1KA20</accession>
<protein>
    <submittedName>
        <fullName evidence="1 2">Uncharacterized protein</fullName>
    </submittedName>
</protein>
<organism evidence="1">
    <name type="scientific">Physcomitrium patens</name>
    <name type="common">Spreading-leaved earth moss</name>
    <name type="synonym">Physcomitrella patens</name>
    <dbReference type="NCBI Taxonomy" id="3218"/>
    <lineage>
        <taxon>Eukaryota</taxon>
        <taxon>Viridiplantae</taxon>
        <taxon>Streptophyta</taxon>
        <taxon>Embryophyta</taxon>
        <taxon>Bryophyta</taxon>
        <taxon>Bryophytina</taxon>
        <taxon>Bryopsida</taxon>
        <taxon>Funariidae</taxon>
        <taxon>Funariales</taxon>
        <taxon>Funariaceae</taxon>
        <taxon>Physcomitrium</taxon>
    </lineage>
</organism>
<name>A0A2K1KA20_PHYPA</name>
<dbReference type="InParanoid" id="A0A2K1KA20"/>
<dbReference type="Gramene" id="Pp3c7_2350V3.1">
    <property type="protein sequence ID" value="PAC:32925661.CDS.1"/>
    <property type="gene ID" value="Pp3c7_2350"/>
</dbReference>
<reference evidence="2" key="3">
    <citation type="submission" date="2020-12" db="UniProtKB">
        <authorList>
            <consortium name="EnsemblPlants"/>
        </authorList>
    </citation>
    <scope>IDENTIFICATION</scope>
</reference>
<dbReference type="EnsemblPlants" id="Pp3c7_2350V3.2">
    <property type="protein sequence ID" value="PAC:32925662.CDS.1"/>
    <property type="gene ID" value="Pp3c7_2350"/>
</dbReference>
<dbReference type="EMBL" id="ABEU02000007">
    <property type="protein sequence ID" value="PNR50609.1"/>
    <property type="molecule type" value="Genomic_DNA"/>
</dbReference>
<dbReference type="Gramene" id="Pp3c7_2350V3.2">
    <property type="protein sequence ID" value="PAC:32925662.CDS.1"/>
    <property type="gene ID" value="Pp3c7_2350"/>
</dbReference>
<evidence type="ECO:0000313" key="3">
    <source>
        <dbReference type="Proteomes" id="UP000006727"/>
    </source>
</evidence>
<gene>
    <name evidence="1" type="ORF">PHYPA_009795</name>
</gene>
<proteinExistence type="predicted"/>
<evidence type="ECO:0000313" key="2">
    <source>
        <dbReference type="EnsemblPlants" id="PAC:32925661.CDS.1"/>
    </source>
</evidence>
<reference evidence="1 3" key="1">
    <citation type="journal article" date="2008" name="Science">
        <title>The Physcomitrella genome reveals evolutionary insights into the conquest of land by plants.</title>
        <authorList>
            <person name="Rensing S."/>
            <person name="Lang D."/>
            <person name="Zimmer A."/>
            <person name="Terry A."/>
            <person name="Salamov A."/>
            <person name="Shapiro H."/>
            <person name="Nishiyama T."/>
            <person name="Perroud P.-F."/>
            <person name="Lindquist E."/>
            <person name="Kamisugi Y."/>
            <person name="Tanahashi T."/>
            <person name="Sakakibara K."/>
            <person name="Fujita T."/>
            <person name="Oishi K."/>
            <person name="Shin-I T."/>
            <person name="Kuroki Y."/>
            <person name="Toyoda A."/>
            <person name="Suzuki Y."/>
            <person name="Hashimoto A."/>
            <person name="Yamaguchi K."/>
            <person name="Sugano A."/>
            <person name="Kohara Y."/>
            <person name="Fujiyama A."/>
            <person name="Anterola A."/>
            <person name="Aoki S."/>
            <person name="Ashton N."/>
            <person name="Barbazuk W.B."/>
            <person name="Barker E."/>
            <person name="Bennetzen J."/>
            <person name="Bezanilla M."/>
            <person name="Blankenship R."/>
            <person name="Cho S.H."/>
            <person name="Dutcher S."/>
            <person name="Estelle M."/>
            <person name="Fawcett J.A."/>
            <person name="Gundlach H."/>
            <person name="Hanada K."/>
            <person name="Heyl A."/>
            <person name="Hicks K.A."/>
            <person name="Hugh J."/>
            <person name="Lohr M."/>
            <person name="Mayer K."/>
            <person name="Melkozernov A."/>
            <person name="Murata T."/>
            <person name="Nelson D."/>
            <person name="Pils B."/>
            <person name="Prigge M."/>
            <person name="Reiss B."/>
            <person name="Renner T."/>
            <person name="Rombauts S."/>
            <person name="Rushton P."/>
            <person name="Sanderfoot A."/>
            <person name="Schween G."/>
            <person name="Shiu S.-H."/>
            <person name="Stueber K."/>
            <person name="Theodoulou F.L."/>
            <person name="Tu H."/>
            <person name="Van de Peer Y."/>
            <person name="Verrier P.J."/>
            <person name="Waters E."/>
            <person name="Wood A."/>
            <person name="Yang L."/>
            <person name="Cove D."/>
            <person name="Cuming A."/>
            <person name="Hasebe M."/>
            <person name="Lucas S."/>
            <person name="Mishler D.B."/>
            <person name="Reski R."/>
            <person name="Grigoriev I."/>
            <person name="Quatrano R.S."/>
            <person name="Boore J.L."/>
        </authorList>
    </citation>
    <scope>NUCLEOTIDE SEQUENCE [LARGE SCALE GENOMIC DNA]</scope>
    <source>
        <strain evidence="2 3">cv. Gransden 2004</strain>
    </source>
</reference>
<reference evidence="1 3" key="2">
    <citation type="journal article" date="2018" name="Plant J.">
        <title>The Physcomitrella patens chromosome-scale assembly reveals moss genome structure and evolution.</title>
        <authorList>
            <person name="Lang D."/>
            <person name="Ullrich K.K."/>
            <person name="Murat F."/>
            <person name="Fuchs J."/>
            <person name="Jenkins J."/>
            <person name="Haas F.B."/>
            <person name="Piednoel M."/>
            <person name="Gundlach H."/>
            <person name="Van Bel M."/>
            <person name="Meyberg R."/>
            <person name="Vives C."/>
            <person name="Morata J."/>
            <person name="Symeonidi A."/>
            <person name="Hiss M."/>
            <person name="Muchero W."/>
            <person name="Kamisugi Y."/>
            <person name="Saleh O."/>
            <person name="Blanc G."/>
            <person name="Decker E.L."/>
            <person name="van Gessel N."/>
            <person name="Grimwood J."/>
            <person name="Hayes R.D."/>
            <person name="Graham S.W."/>
            <person name="Gunter L.E."/>
            <person name="McDaniel S.F."/>
            <person name="Hoernstein S.N.W."/>
            <person name="Larsson A."/>
            <person name="Li F.W."/>
            <person name="Perroud P.F."/>
            <person name="Phillips J."/>
            <person name="Ranjan P."/>
            <person name="Rokshar D.S."/>
            <person name="Rothfels C.J."/>
            <person name="Schneider L."/>
            <person name="Shu S."/>
            <person name="Stevenson D.W."/>
            <person name="Thummler F."/>
            <person name="Tillich M."/>
            <person name="Villarreal Aguilar J.C."/>
            <person name="Widiez T."/>
            <person name="Wong G.K."/>
            <person name="Wymore A."/>
            <person name="Zhang Y."/>
            <person name="Zimmer A.D."/>
            <person name="Quatrano R.S."/>
            <person name="Mayer K.F.X."/>
            <person name="Goodstein D."/>
            <person name="Casacuberta J.M."/>
            <person name="Vandepoele K."/>
            <person name="Reski R."/>
            <person name="Cuming A.C."/>
            <person name="Tuskan G.A."/>
            <person name="Maumus F."/>
            <person name="Salse J."/>
            <person name="Schmutz J."/>
            <person name="Rensing S.A."/>
        </authorList>
    </citation>
    <scope>NUCLEOTIDE SEQUENCE [LARGE SCALE GENOMIC DNA]</scope>
    <source>
        <strain evidence="2 3">cv. Gransden 2004</strain>
    </source>
</reference>
<evidence type="ECO:0000313" key="1">
    <source>
        <dbReference type="EMBL" id="PNR50609.1"/>
    </source>
</evidence>
<dbReference type="Proteomes" id="UP000006727">
    <property type="component" value="Chromosome 7"/>
</dbReference>